<evidence type="ECO:0000256" key="2">
    <source>
        <dbReference type="ARBA" id="ARBA00010581"/>
    </source>
</evidence>
<dbReference type="PANTHER" id="PTHR11403">
    <property type="entry name" value="CYTOCHROME C OXIDASE SUBUNIT III"/>
    <property type="match status" value="1"/>
</dbReference>
<dbReference type="InterPro" id="IPR000298">
    <property type="entry name" value="Cyt_c_oxidase-like_su3"/>
</dbReference>
<gene>
    <name evidence="9" type="ORF">CFter6_2078</name>
</gene>
<feature type="domain" description="Heme-copper oxidase subunit III family profile" evidence="8">
    <location>
        <begin position="41"/>
        <end position="215"/>
    </location>
</feature>
<evidence type="ECO:0000256" key="1">
    <source>
        <dbReference type="ARBA" id="ARBA00004141"/>
    </source>
</evidence>
<evidence type="ECO:0000259" key="8">
    <source>
        <dbReference type="PROSITE" id="PS50253"/>
    </source>
</evidence>
<keyword evidence="4 7" id="KW-1133">Transmembrane helix</keyword>
<evidence type="ECO:0000256" key="5">
    <source>
        <dbReference type="ARBA" id="ARBA00023136"/>
    </source>
</evidence>
<dbReference type="GO" id="GO:0019646">
    <property type="term" value="P:aerobic electron transport chain"/>
    <property type="evidence" value="ECO:0007669"/>
    <property type="project" value="InterPro"/>
</dbReference>
<keyword evidence="3 6" id="KW-0812">Transmembrane</keyword>
<reference evidence="9 10" key="1">
    <citation type="submission" date="2015-11" db="EMBL/GenBank/DDBJ databases">
        <title>Exploring the genomic traits of fungus-feeding bacterial genus Collimonas.</title>
        <authorList>
            <person name="Song C."/>
            <person name="Schmidt R."/>
            <person name="de Jager V."/>
            <person name="Krzyzanowska D."/>
            <person name="Jongedijk E."/>
            <person name="Cankar K."/>
            <person name="Beekwilder J."/>
            <person name="van Veen A."/>
            <person name="de Boer W."/>
            <person name="van Veen J.A."/>
            <person name="Garbeva P."/>
        </authorList>
    </citation>
    <scope>NUCLEOTIDE SEQUENCE [LARGE SCALE GENOMIC DNA]</scope>
    <source>
        <strain evidence="9 10">Ter6</strain>
    </source>
</reference>
<dbReference type="PATRIC" id="fig|158899.10.peg.2077"/>
<dbReference type="OrthoDB" id="9808200at2"/>
<evidence type="ECO:0000256" key="6">
    <source>
        <dbReference type="RuleBase" id="RU003376"/>
    </source>
</evidence>
<dbReference type="PANTHER" id="PTHR11403:SF10">
    <property type="entry name" value="CYTOCHROME C OXIDASE"/>
    <property type="match status" value="1"/>
</dbReference>
<evidence type="ECO:0000313" key="10">
    <source>
        <dbReference type="Proteomes" id="UP000072421"/>
    </source>
</evidence>
<dbReference type="RefSeq" id="WP_061539747.1">
    <property type="nucleotide sequence ID" value="NZ_CP013232.1"/>
</dbReference>
<dbReference type="InterPro" id="IPR013833">
    <property type="entry name" value="Cyt_c_oxidase_su3_a-hlx"/>
</dbReference>
<sequence>MRTLDASISSNQAVILKPPAGGYVRYGYGAEGMPPDLRDAAVSVALWVFIGVATSLFLLFLAAYGMRMDAGDWSPLAMPWQLWLSSSLLLLASALLQLAAMAAGSLHLQRARYLLVAAGVCGFAFLGAQLWGWQALLAIHVTASGNPAASFFYLLTAMHALHVAGGLAGWGIAAHGAWRQDASRQARRIRLCARYWHFLLALWLLLFAALGWLTPELVRMVCGTR</sequence>
<feature type="transmembrane region" description="Helical" evidence="7">
    <location>
        <begin position="113"/>
        <end position="131"/>
    </location>
</feature>
<feature type="transmembrane region" description="Helical" evidence="7">
    <location>
        <begin position="195"/>
        <end position="213"/>
    </location>
</feature>
<dbReference type="InterPro" id="IPR024791">
    <property type="entry name" value="Cyt_c/ubiquinol_Oxase_su3"/>
</dbReference>
<dbReference type="SUPFAM" id="SSF81452">
    <property type="entry name" value="Cytochrome c oxidase subunit III-like"/>
    <property type="match status" value="1"/>
</dbReference>
<accession>A0A127PAB9</accession>
<feature type="transmembrane region" description="Helical" evidence="7">
    <location>
        <begin position="82"/>
        <end position="101"/>
    </location>
</feature>
<comment type="similarity">
    <text evidence="2 6">Belongs to the cytochrome c oxidase subunit 3 family.</text>
</comment>
<comment type="subcellular location">
    <subcellularLocation>
        <location evidence="6">Cell membrane</location>
        <topology evidence="6">Multi-pass membrane protein</topology>
    </subcellularLocation>
    <subcellularLocation>
        <location evidence="1">Membrane</location>
        <topology evidence="1">Multi-pass membrane protein</topology>
    </subcellularLocation>
</comment>
<protein>
    <submittedName>
        <fullName evidence="9">Cytochrome c oxidase subunit III family protein</fullName>
    </submittedName>
</protein>
<feature type="transmembrane region" description="Helical" evidence="7">
    <location>
        <begin position="40"/>
        <end position="62"/>
    </location>
</feature>
<dbReference type="Proteomes" id="UP000072421">
    <property type="component" value="Chromosome"/>
</dbReference>
<dbReference type="PROSITE" id="PS50253">
    <property type="entry name" value="COX3"/>
    <property type="match status" value="1"/>
</dbReference>
<feature type="transmembrane region" description="Helical" evidence="7">
    <location>
        <begin position="151"/>
        <end position="174"/>
    </location>
</feature>
<keyword evidence="5 7" id="KW-0472">Membrane</keyword>
<name>A0A127PAB9_9BURK</name>
<dbReference type="GO" id="GO:0004129">
    <property type="term" value="F:cytochrome-c oxidase activity"/>
    <property type="evidence" value="ECO:0007669"/>
    <property type="project" value="InterPro"/>
</dbReference>
<evidence type="ECO:0000256" key="3">
    <source>
        <dbReference type="ARBA" id="ARBA00022692"/>
    </source>
</evidence>
<evidence type="ECO:0000256" key="4">
    <source>
        <dbReference type="ARBA" id="ARBA00022989"/>
    </source>
</evidence>
<dbReference type="EMBL" id="CP013232">
    <property type="protein sequence ID" value="AMO94769.1"/>
    <property type="molecule type" value="Genomic_DNA"/>
</dbReference>
<proteinExistence type="inferred from homology"/>
<dbReference type="AlphaFoldDB" id="A0A127PAB9"/>
<evidence type="ECO:0000313" key="9">
    <source>
        <dbReference type="EMBL" id="AMO94769.1"/>
    </source>
</evidence>
<organism evidence="9">
    <name type="scientific">Collimonas fungivorans</name>
    <dbReference type="NCBI Taxonomy" id="158899"/>
    <lineage>
        <taxon>Bacteria</taxon>
        <taxon>Pseudomonadati</taxon>
        <taxon>Pseudomonadota</taxon>
        <taxon>Betaproteobacteria</taxon>
        <taxon>Burkholderiales</taxon>
        <taxon>Oxalobacteraceae</taxon>
        <taxon>Collimonas</taxon>
    </lineage>
</organism>
<dbReference type="GO" id="GO:0005886">
    <property type="term" value="C:plasma membrane"/>
    <property type="evidence" value="ECO:0007669"/>
    <property type="project" value="UniProtKB-SubCell"/>
</dbReference>
<dbReference type="Gene3D" id="1.20.120.80">
    <property type="entry name" value="Cytochrome c oxidase, subunit III, four-helix bundle"/>
    <property type="match status" value="1"/>
</dbReference>
<evidence type="ECO:0000256" key="7">
    <source>
        <dbReference type="SAM" id="Phobius"/>
    </source>
</evidence>
<dbReference type="InterPro" id="IPR035973">
    <property type="entry name" value="Cyt_c_oxidase_su3-like_sf"/>
</dbReference>